<reference evidence="9 10" key="1">
    <citation type="submission" date="2024-07" db="EMBL/GenBank/DDBJ databases">
        <title>Chromosome-level genome assembly of the water stick insect Ranatra chinensis (Heteroptera: Nepidae).</title>
        <authorList>
            <person name="Liu X."/>
        </authorList>
    </citation>
    <scope>NUCLEOTIDE SEQUENCE [LARGE SCALE GENOMIC DNA]</scope>
    <source>
        <strain evidence="9">Cailab_2021Rc</strain>
        <tissue evidence="9">Muscle</tissue>
    </source>
</reference>
<dbReference type="SMART" id="SM00364">
    <property type="entry name" value="LRR_BAC"/>
    <property type="match status" value="5"/>
</dbReference>
<gene>
    <name evidence="9" type="ORF">AAG570_007968</name>
</gene>
<feature type="signal peptide" evidence="7">
    <location>
        <begin position="1"/>
        <end position="23"/>
    </location>
</feature>
<dbReference type="InterPro" id="IPR007110">
    <property type="entry name" value="Ig-like_dom"/>
</dbReference>
<feature type="compositionally biased region" description="Polar residues" evidence="5">
    <location>
        <begin position="781"/>
        <end position="793"/>
    </location>
</feature>
<evidence type="ECO:0000256" key="5">
    <source>
        <dbReference type="SAM" id="MobiDB-lite"/>
    </source>
</evidence>
<dbReference type="SUPFAM" id="SSF52058">
    <property type="entry name" value="L domain-like"/>
    <property type="match status" value="1"/>
</dbReference>
<dbReference type="InterPro" id="IPR001611">
    <property type="entry name" value="Leu-rich_rpt"/>
</dbReference>
<keyword evidence="10" id="KW-1185">Reference proteome</keyword>
<dbReference type="InterPro" id="IPR003591">
    <property type="entry name" value="Leu-rich_rpt_typical-subtyp"/>
</dbReference>
<evidence type="ECO:0000259" key="8">
    <source>
        <dbReference type="PROSITE" id="PS50835"/>
    </source>
</evidence>
<proteinExistence type="predicted"/>
<accession>A0ABD0XTC8</accession>
<comment type="caution">
    <text evidence="9">The sequence shown here is derived from an EMBL/GenBank/DDBJ whole genome shotgun (WGS) entry which is preliminary data.</text>
</comment>
<evidence type="ECO:0000313" key="9">
    <source>
        <dbReference type="EMBL" id="KAL1110437.1"/>
    </source>
</evidence>
<keyword evidence="4" id="KW-1015">Disulfide bond</keyword>
<dbReference type="InterPro" id="IPR000483">
    <property type="entry name" value="Cys-rich_flank_reg_C"/>
</dbReference>
<dbReference type="PROSITE" id="PS50835">
    <property type="entry name" value="IG_LIKE"/>
    <property type="match status" value="1"/>
</dbReference>
<feature type="region of interest" description="Disordered" evidence="5">
    <location>
        <begin position="774"/>
        <end position="798"/>
    </location>
</feature>
<evidence type="ECO:0000256" key="3">
    <source>
        <dbReference type="ARBA" id="ARBA00022737"/>
    </source>
</evidence>
<evidence type="ECO:0000256" key="1">
    <source>
        <dbReference type="ARBA" id="ARBA00022614"/>
    </source>
</evidence>
<keyword evidence="6" id="KW-1133">Transmembrane helix</keyword>
<dbReference type="GO" id="GO:0071944">
    <property type="term" value="C:cell periphery"/>
    <property type="evidence" value="ECO:0007669"/>
    <property type="project" value="UniProtKB-ARBA"/>
</dbReference>
<keyword evidence="3" id="KW-0677">Repeat</keyword>
<keyword evidence="6" id="KW-0812">Transmembrane</keyword>
<dbReference type="Gene3D" id="2.60.40.10">
    <property type="entry name" value="Immunoglobulins"/>
    <property type="match status" value="1"/>
</dbReference>
<feature type="domain" description="Ig-like" evidence="8">
    <location>
        <begin position="429"/>
        <end position="533"/>
    </location>
</feature>
<keyword evidence="6" id="KW-0472">Membrane</keyword>
<dbReference type="InterPro" id="IPR003599">
    <property type="entry name" value="Ig_sub"/>
</dbReference>
<dbReference type="InterPro" id="IPR050541">
    <property type="entry name" value="LRR_TM_domain-containing"/>
</dbReference>
<dbReference type="SMART" id="SM00365">
    <property type="entry name" value="LRR_SD22"/>
    <property type="match status" value="7"/>
</dbReference>
<evidence type="ECO:0000256" key="7">
    <source>
        <dbReference type="SAM" id="SignalP"/>
    </source>
</evidence>
<dbReference type="Pfam" id="PF13855">
    <property type="entry name" value="LRR_8"/>
    <property type="match status" value="4"/>
</dbReference>
<keyword evidence="2 7" id="KW-0732">Signal</keyword>
<dbReference type="InterPro" id="IPR036179">
    <property type="entry name" value="Ig-like_dom_sf"/>
</dbReference>
<dbReference type="SMART" id="SM00369">
    <property type="entry name" value="LRR_TYP"/>
    <property type="match status" value="10"/>
</dbReference>
<evidence type="ECO:0000256" key="4">
    <source>
        <dbReference type="ARBA" id="ARBA00023157"/>
    </source>
</evidence>
<dbReference type="EMBL" id="JBFDAA010000022">
    <property type="protein sequence ID" value="KAL1110437.1"/>
    <property type="molecule type" value="Genomic_DNA"/>
</dbReference>
<dbReference type="Gene3D" id="3.80.10.10">
    <property type="entry name" value="Ribonuclease Inhibitor"/>
    <property type="match status" value="2"/>
</dbReference>
<dbReference type="InterPro" id="IPR013783">
    <property type="entry name" value="Ig-like_fold"/>
</dbReference>
<name>A0ABD0XTC8_9HEMI</name>
<dbReference type="SUPFAM" id="SSF48726">
    <property type="entry name" value="Immunoglobulin"/>
    <property type="match status" value="1"/>
</dbReference>
<feature type="chain" id="PRO_5044848510" description="Ig-like domain-containing protein" evidence="7">
    <location>
        <begin position="24"/>
        <end position="891"/>
    </location>
</feature>
<evidence type="ECO:0000256" key="6">
    <source>
        <dbReference type="SAM" id="Phobius"/>
    </source>
</evidence>
<organism evidence="9 10">
    <name type="scientific">Ranatra chinensis</name>
    <dbReference type="NCBI Taxonomy" id="642074"/>
    <lineage>
        <taxon>Eukaryota</taxon>
        <taxon>Metazoa</taxon>
        <taxon>Ecdysozoa</taxon>
        <taxon>Arthropoda</taxon>
        <taxon>Hexapoda</taxon>
        <taxon>Insecta</taxon>
        <taxon>Pterygota</taxon>
        <taxon>Neoptera</taxon>
        <taxon>Paraneoptera</taxon>
        <taxon>Hemiptera</taxon>
        <taxon>Heteroptera</taxon>
        <taxon>Panheteroptera</taxon>
        <taxon>Nepomorpha</taxon>
        <taxon>Nepidae</taxon>
        <taxon>Ranatrinae</taxon>
        <taxon>Ranatra</taxon>
    </lineage>
</organism>
<keyword evidence="1" id="KW-0433">Leucine-rich repeat</keyword>
<sequence>MKSDLKRYIGLLLCHVLLLPISSYQLCPEGCECPENRYRCTSADITDFYPPPQTKSLSYYSIPKHTLVSSDLLSQDSSESQLESISWRKSGIRKIDPKAFIKTPNLTRLDLSQNSLMNVDLHTLSPLKHLIKLNLTSNHLHLLPDNVFYAVRNLEELYLAQNRLKSVQSSLFFPLERLKKLDISKNDIKVLNDDMFKHNILLQTLYLNENKIEVVHNNSLRNLVKLEKLDLSENKIKEAPEPLFIDLISLQYLNLSKNHLRTIPVGLLTKLSKLRTLDLSYNPIANISNNVFRHTLELEYIGLDNTKLIKLGQQFFGLANLNTLSLRNNEKLREIHGYAFSSNKNLQHIDLSNNNLTTLPVSLTELPLLIYINLKGNPLTCDCSMHWFMKWAEKSTVVDKTELKCEKPEFLRNVSVINVFKRVNCSTRPMLFGPEKMIFELGNPALLDCVPSDGKHSITWVTPSSLTLHLTPDEQLNDIDLNHNYNEEINSLDGTGRIKILKNGTLYINNVLREDCGLFTCVSSTDEINKTLRIIVQLDPITFYRIKITSIMAGIISASSFLLITIVVQLIRKMLKRCGCTLQCYDDSFDVDSPRVKQFYQILDNIEHYKTQQLEKLRENYTLQVHKIKDNCSQQIEWIRDSYHSQVQNLKDIRDYGTSQLSSMRDQYNDQVKRVKEYSTGQLSWVRENYVFQRNRIRKFSSHQVLRFRESYKYQQQTLNKVLENLPSLYLDNCRNGSCSKSDSPGFDDQDADGIDVYVKIKNDDVQPSMLDELKHDSPSVYYTPSESDSPNTPGRDKYFQKLSPVVSQASGVKIVPSRKPKYSAVPIIEERYCKVFASNKPQQKNLAELKNTSSRDSPPRAYSMPEIKKMCSQGHEDAQKVITESHETAL</sequence>
<feature type="compositionally biased region" description="Polar residues" evidence="5">
    <location>
        <begin position="845"/>
        <end position="857"/>
    </location>
</feature>
<feature type="transmembrane region" description="Helical" evidence="6">
    <location>
        <begin position="551"/>
        <end position="571"/>
    </location>
</feature>
<dbReference type="PANTHER" id="PTHR24369">
    <property type="entry name" value="ANTIGEN BSP, PUTATIVE-RELATED"/>
    <property type="match status" value="1"/>
</dbReference>
<protein>
    <recommendedName>
        <fullName evidence="8">Ig-like domain-containing protein</fullName>
    </recommendedName>
</protein>
<dbReference type="SMART" id="SM00082">
    <property type="entry name" value="LRRCT"/>
    <property type="match status" value="1"/>
</dbReference>
<dbReference type="InterPro" id="IPR032675">
    <property type="entry name" value="LRR_dom_sf"/>
</dbReference>
<evidence type="ECO:0000313" key="10">
    <source>
        <dbReference type="Proteomes" id="UP001558652"/>
    </source>
</evidence>
<dbReference type="PROSITE" id="PS51450">
    <property type="entry name" value="LRR"/>
    <property type="match status" value="5"/>
</dbReference>
<dbReference type="SMART" id="SM00409">
    <property type="entry name" value="IG"/>
    <property type="match status" value="1"/>
</dbReference>
<dbReference type="PANTHER" id="PTHR24369:SF211">
    <property type="entry name" value="LEUCINE-RICH REPEAT-CONTAINING PROTEIN 15-LIKE"/>
    <property type="match status" value="1"/>
</dbReference>
<dbReference type="Proteomes" id="UP001558652">
    <property type="component" value="Unassembled WGS sequence"/>
</dbReference>
<dbReference type="AlphaFoldDB" id="A0ABD0XTC8"/>
<evidence type="ECO:0000256" key="2">
    <source>
        <dbReference type="ARBA" id="ARBA00022729"/>
    </source>
</evidence>
<feature type="region of interest" description="Disordered" evidence="5">
    <location>
        <begin position="845"/>
        <end position="868"/>
    </location>
</feature>